<organism evidence="1 2">
    <name type="scientific">Tripterygium wilfordii</name>
    <name type="common">Thunder God vine</name>
    <dbReference type="NCBI Taxonomy" id="458696"/>
    <lineage>
        <taxon>Eukaryota</taxon>
        <taxon>Viridiplantae</taxon>
        <taxon>Streptophyta</taxon>
        <taxon>Embryophyta</taxon>
        <taxon>Tracheophyta</taxon>
        <taxon>Spermatophyta</taxon>
        <taxon>Magnoliopsida</taxon>
        <taxon>eudicotyledons</taxon>
        <taxon>Gunneridae</taxon>
        <taxon>Pentapetalae</taxon>
        <taxon>rosids</taxon>
        <taxon>fabids</taxon>
        <taxon>Celastrales</taxon>
        <taxon>Celastraceae</taxon>
        <taxon>Tripterygium</taxon>
    </lineage>
</organism>
<dbReference type="Proteomes" id="UP000593562">
    <property type="component" value="Unassembled WGS sequence"/>
</dbReference>
<protein>
    <submittedName>
        <fullName evidence="1">Uncharacterized protein</fullName>
    </submittedName>
</protein>
<sequence>MGVVEDIRNLGNIKDKVLEKLAAAAVPKDALENARNYLEMVARDVTVAGQGLTRMPYIASTFILLIFSLPSLPLPLER</sequence>
<proteinExistence type="predicted"/>
<dbReference type="AlphaFoldDB" id="A0A7J7CYL8"/>
<dbReference type="InParanoid" id="A0A7J7CYL8"/>
<evidence type="ECO:0000313" key="1">
    <source>
        <dbReference type="EMBL" id="KAF5739197.1"/>
    </source>
</evidence>
<name>A0A7J7CYL8_TRIWF</name>
<comment type="caution">
    <text evidence="1">The sequence shown here is derived from an EMBL/GenBank/DDBJ whole genome shotgun (WGS) entry which is preliminary data.</text>
</comment>
<dbReference type="EMBL" id="JAAARO010000012">
    <property type="protein sequence ID" value="KAF5739197.1"/>
    <property type="molecule type" value="Genomic_DNA"/>
</dbReference>
<gene>
    <name evidence="1" type="ORF">HS088_TW12G00398</name>
</gene>
<evidence type="ECO:0000313" key="2">
    <source>
        <dbReference type="Proteomes" id="UP000593562"/>
    </source>
</evidence>
<accession>A0A7J7CYL8</accession>
<keyword evidence="2" id="KW-1185">Reference proteome</keyword>
<reference evidence="1 2" key="1">
    <citation type="journal article" date="2020" name="Nat. Commun.">
        <title>Genome of Tripterygium wilfordii and identification of cytochrome P450 involved in triptolide biosynthesis.</title>
        <authorList>
            <person name="Tu L."/>
            <person name="Su P."/>
            <person name="Zhang Z."/>
            <person name="Gao L."/>
            <person name="Wang J."/>
            <person name="Hu T."/>
            <person name="Zhou J."/>
            <person name="Zhang Y."/>
            <person name="Zhao Y."/>
            <person name="Liu Y."/>
            <person name="Song Y."/>
            <person name="Tong Y."/>
            <person name="Lu Y."/>
            <person name="Yang J."/>
            <person name="Xu C."/>
            <person name="Jia M."/>
            <person name="Peters R.J."/>
            <person name="Huang L."/>
            <person name="Gao W."/>
        </authorList>
    </citation>
    <scope>NUCLEOTIDE SEQUENCE [LARGE SCALE GENOMIC DNA]</scope>
    <source>
        <strain evidence="2">cv. XIE 37</strain>
        <tissue evidence="1">Leaf</tissue>
    </source>
</reference>